<evidence type="ECO:0000256" key="7">
    <source>
        <dbReference type="SAM" id="Phobius"/>
    </source>
</evidence>
<reference evidence="8 9" key="1">
    <citation type="submission" date="2019-03" db="EMBL/GenBank/DDBJ databases">
        <title>Draft genome of Brevundimonas sp. a heavy metal resistant soil bacteria.</title>
        <authorList>
            <person name="Soto J."/>
        </authorList>
    </citation>
    <scope>NUCLEOTIDE SEQUENCE [LARGE SCALE GENOMIC DNA]</scope>
    <source>
        <strain evidence="8 9">B-10</strain>
    </source>
</reference>
<feature type="transmembrane region" description="Helical" evidence="7">
    <location>
        <begin position="73"/>
        <end position="91"/>
    </location>
</feature>
<dbReference type="EMBL" id="SPVH01000007">
    <property type="protein sequence ID" value="TFW10965.1"/>
    <property type="molecule type" value="Genomic_DNA"/>
</dbReference>
<comment type="caution">
    <text evidence="8">The sequence shown here is derived from an EMBL/GenBank/DDBJ whole genome shotgun (WGS) entry which is preliminary data.</text>
</comment>
<feature type="transmembrane region" description="Helical" evidence="7">
    <location>
        <begin position="103"/>
        <end position="124"/>
    </location>
</feature>
<evidence type="ECO:0000256" key="4">
    <source>
        <dbReference type="ARBA" id="ARBA00022692"/>
    </source>
</evidence>
<dbReference type="Pfam" id="PF07681">
    <property type="entry name" value="DoxX"/>
    <property type="match status" value="1"/>
</dbReference>
<dbReference type="PANTHER" id="PTHR33452">
    <property type="entry name" value="OXIDOREDUCTASE CATD-RELATED"/>
    <property type="match status" value="1"/>
</dbReference>
<sequence>MFNQVNGWSSRALAALRIVAGLLFLAHGVVKVFGFPTGAEPGQQELLSLFGIGGLIELVTGLLLILGLFTRPAALIASGQMAVAYWMFHFPSSPHPAVNGGDAAILFCFVFLYIFTAGPGAWSIDDRSAKRF</sequence>
<evidence type="ECO:0000256" key="2">
    <source>
        <dbReference type="ARBA" id="ARBA00006679"/>
    </source>
</evidence>
<comment type="similarity">
    <text evidence="2">Belongs to the DoxX family.</text>
</comment>
<keyword evidence="4 7" id="KW-0812">Transmembrane</keyword>
<evidence type="ECO:0000313" key="9">
    <source>
        <dbReference type="Proteomes" id="UP000298216"/>
    </source>
</evidence>
<keyword evidence="9" id="KW-1185">Reference proteome</keyword>
<dbReference type="InterPro" id="IPR032808">
    <property type="entry name" value="DoxX"/>
</dbReference>
<gene>
    <name evidence="8" type="ORF">EGY25_14810</name>
</gene>
<evidence type="ECO:0000256" key="5">
    <source>
        <dbReference type="ARBA" id="ARBA00022989"/>
    </source>
</evidence>
<feature type="transmembrane region" description="Helical" evidence="7">
    <location>
        <begin position="12"/>
        <end position="34"/>
    </location>
</feature>
<dbReference type="AlphaFoldDB" id="A0A4Y9RSR3"/>
<evidence type="ECO:0000256" key="1">
    <source>
        <dbReference type="ARBA" id="ARBA00004651"/>
    </source>
</evidence>
<keyword evidence="6 7" id="KW-0472">Membrane</keyword>
<evidence type="ECO:0000256" key="6">
    <source>
        <dbReference type="ARBA" id="ARBA00023136"/>
    </source>
</evidence>
<protein>
    <submittedName>
        <fullName evidence="8">DoxX family protein</fullName>
    </submittedName>
</protein>
<dbReference type="GO" id="GO:0005886">
    <property type="term" value="C:plasma membrane"/>
    <property type="evidence" value="ECO:0007669"/>
    <property type="project" value="UniProtKB-SubCell"/>
</dbReference>
<keyword evidence="5 7" id="KW-1133">Transmembrane helix</keyword>
<dbReference type="PANTHER" id="PTHR33452:SF4">
    <property type="entry name" value="BLL4328 PROTEIN"/>
    <property type="match status" value="1"/>
</dbReference>
<dbReference type="RefSeq" id="WP_135195793.1">
    <property type="nucleotide sequence ID" value="NZ_SPVH01000007.1"/>
</dbReference>
<evidence type="ECO:0000256" key="3">
    <source>
        <dbReference type="ARBA" id="ARBA00022475"/>
    </source>
</evidence>
<organism evidence="8 9">
    <name type="scientific">Brevundimonas intermedia</name>
    <dbReference type="NCBI Taxonomy" id="74315"/>
    <lineage>
        <taxon>Bacteria</taxon>
        <taxon>Pseudomonadati</taxon>
        <taxon>Pseudomonadota</taxon>
        <taxon>Alphaproteobacteria</taxon>
        <taxon>Caulobacterales</taxon>
        <taxon>Caulobacteraceae</taxon>
        <taxon>Brevundimonas</taxon>
    </lineage>
</organism>
<dbReference type="Proteomes" id="UP000298216">
    <property type="component" value="Unassembled WGS sequence"/>
</dbReference>
<evidence type="ECO:0000313" key="8">
    <source>
        <dbReference type="EMBL" id="TFW10965.1"/>
    </source>
</evidence>
<name>A0A4Y9RSR3_9CAUL</name>
<keyword evidence="3" id="KW-1003">Cell membrane</keyword>
<proteinExistence type="inferred from homology"/>
<dbReference type="OrthoDB" id="9808524at2"/>
<dbReference type="InterPro" id="IPR051907">
    <property type="entry name" value="DoxX-like_oxidoreductase"/>
</dbReference>
<feature type="transmembrane region" description="Helical" evidence="7">
    <location>
        <begin position="46"/>
        <end position="66"/>
    </location>
</feature>
<comment type="subcellular location">
    <subcellularLocation>
        <location evidence="1">Cell membrane</location>
        <topology evidence="1">Multi-pass membrane protein</topology>
    </subcellularLocation>
</comment>
<accession>A0A4Y9RSR3</accession>